<dbReference type="InterPro" id="IPR036047">
    <property type="entry name" value="F-box-like_dom_sf"/>
</dbReference>
<keyword evidence="2" id="KW-1185">Reference proteome</keyword>
<name>A0ABY6UQM2_BIOOC</name>
<evidence type="ECO:0000313" key="1">
    <source>
        <dbReference type="EMBL" id="VUC32286.1"/>
    </source>
</evidence>
<dbReference type="Proteomes" id="UP000766486">
    <property type="component" value="Unassembled WGS sequence"/>
</dbReference>
<accession>A0ABY6UQM2</accession>
<evidence type="ECO:0000313" key="2">
    <source>
        <dbReference type="Proteomes" id="UP000766486"/>
    </source>
</evidence>
<reference evidence="1 2" key="1">
    <citation type="submission" date="2019-06" db="EMBL/GenBank/DDBJ databases">
        <authorList>
            <person name="Broberg M."/>
        </authorList>
    </citation>
    <scope>NUCLEOTIDE SEQUENCE [LARGE SCALE GENOMIC DNA]</scope>
</reference>
<comment type="caution">
    <text evidence="1">The sequence shown here is derived from an EMBL/GenBank/DDBJ whole genome shotgun (WGS) entry which is preliminary data.</text>
</comment>
<protein>
    <recommendedName>
        <fullName evidence="3">F-box domain-containing protein</fullName>
    </recommendedName>
</protein>
<organism evidence="1 2">
    <name type="scientific">Bionectria ochroleuca</name>
    <name type="common">Gliocladium roseum</name>
    <dbReference type="NCBI Taxonomy" id="29856"/>
    <lineage>
        <taxon>Eukaryota</taxon>
        <taxon>Fungi</taxon>
        <taxon>Dikarya</taxon>
        <taxon>Ascomycota</taxon>
        <taxon>Pezizomycotina</taxon>
        <taxon>Sordariomycetes</taxon>
        <taxon>Hypocreomycetidae</taxon>
        <taxon>Hypocreales</taxon>
        <taxon>Bionectriaceae</taxon>
        <taxon>Clonostachys</taxon>
    </lineage>
</organism>
<sequence>MAPKQNIESLPMEVLHCVFSHVGDQESIKQSRLVSRTFNDAAAPYLIEAASVCVTSKSLARLEELCDHEVFSKSITTITIILSHYDVGLATDRSLFMHDCNGRLLRNMEMRERMGAYKWRRMVASKCGKKVPPFSFQDRSREDAIQREIEQQLWQRTYFNPEIPKIAEEDFNEGEATPFQQVALRVYVTYRERCEDQERVRQGNRHIDRICSALANLPNLCNLRFDDPYLIIHDELQASDFPDLGFDRRMLEHFDCLLSPSSWCGSITTNATIVPLVEMLSELCARLGQSGIKPTVLSVQMTAPAHLRPLALSADQQAGVKLLMSRAACARIVVDAWDRATTVGEGNGRSRDEMLALCSFTKPFFAAPKLEYLRLDLRGYTDHGKTPTIDLSDLLPLENPWPHLDTVILDYSPAKTDDLRRLVALQENTVTELQWDFGWLVRGRWDEAVEVLRGFQKLNKVSLAYPRGERYGEGTYRTDNSLNEIHSYILKQKGVNPLMTEVEHTN</sequence>
<dbReference type="EMBL" id="CABFNS010000848">
    <property type="protein sequence ID" value="VUC32286.1"/>
    <property type="molecule type" value="Genomic_DNA"/>
</dbReference>
<dbReference type="SUPFAM" id="SSF81383">
    <property type="entry name" value="F-box domain"/>
    <property type="match status" value="1"/>
</dbReference>
<evidence type="ECO:0008006" key="3">
    <source>
        <dbReference type="Google" id="ProtNLM"/>
    </source>
</evidence>
<gene>
    <name evidence="1" type="ORF">CLO192961_LOCUS324643</name>
</gene>
<proteinExistence type="predicted"/>